<dbReference type="PANTHER" id="PTHR17598:SF13">
    <property type="entry name" value="DNA POLYMERASE DELTA SUBUNIT 3"/>
    <property type="match status" value="1"/>
</dbReference>
<evidence type="ECO:0000256" key="1">
    <source>
        <dbReference type="ARBA" id="ARBA00004123"/>
    </source>
</evidence>
<dbReference type="GO" id="GO:1904161">
    <property type="term" value="P:DNA synthesis involved in UV-damage excision repair"/>
    <property type="evidence" value="ECO:0007669"/>
    <property type="project" value="TreeGrafter"/>
</dbReference>
<evidence type="ECO:0000313" key="6">
    <source>
        <dbReference type="EMBL" id="GJE84384.1"/>
    </source>
</evidence>
<dbReference type="PANTHER" id="PTHR17598">
    <property type="entry name" value="DNA POLYMERASE DELTA SUBUNIT 3"/>
    <property type="match status" value="1"/>
</dbReference>
<evidence type="ECO:0000256" key="3">
    <source>
        <dbReference type="ARBA" id="ARBA00022705"/>
    </source>
</evidence>
<gene>
    <name evidence="6" type="ORF">PsYK624_004600</name>
</gene>
<reference evidence="6 7" key="1">
    <citation type="submission" date="2021-08" db="EMBL/GenBank/DDBJ databases">
        <title>Draft Genome Sequence of Phanerochaete sordida strain YK-624.</title>
        <authorList>
            <person name="Mori T."/>
            <person name="Dohra H."/>
            <person name="Suzuki T."/>
            <person name="Kawagishi H."/>
            <person name="Hirai H."/>
        </authorList>
    </citation>
    <scope>NUCLEOTIDE SEQUENCE [LARGE SCALE GENOMIC DNA]</scope>
    <source>
        <strain evidence="6 7">YK-624</strain>
    </source>
</reference>
<comment type="subcellular location">
    <subcellularLocation>
        <location evidence="1">Nucleus</location>
    </subcellularLocation>
</comment>
<dbReference type="Gene3D" id="3.90.1030.20">
    <property type="entry name" value="DNA polymerase delta, p66 (Cdc27) subunit, wHTH domain"/>
    <property type="match status" value="1"/>
</dbReference>
<accession>A0A9P3L7D6</accession>
<keyword evidence="4" id="KW-0539">Nucleus</keyword>
<dbReference type="GO" id="GO:0006271">
    <property type="term" value="P:DNA strand elongation involved in DNA replication"/>
    <property type="evidence" value="ECO:0007669"/>
    <property type="project" value="TreeGrafter"/>
</dbReference>
<feature type="compositionally biased region" description="Low complexity" evidence="5">
    <location>
        <begin position="408"/>
        <end position="419"/>
    </location>
</feature>
<sequence>MTNEIHDYLTKQLFIDKNIVTFRSLSRQFKIHVNAAKNELATFHANPDPSSGSVHATYLLTGELASTRVGHGDKMDVDDDMHEDEDDDSEPVQEMRVALVGEQDLESVKSTYARVFSQHVYCLSPSPVIDAGLVCTPSEKVYEADTKLKQDEAALLGRVIGPHVQKGKPVKFSSVPAKEPLTRKPTEPTLKSVKKDEKDDKKDEKPAEQKKLKSAGTLDWSKAKPKAKVEEKKDEKPREEPKPKDEPKLKAKPSLKPAASKSALPAKPKPEPRPEPKQVPKRGTKRKSALAMDSSEEEEAGASSRPSSKPSSKVSSPASSPAASPAASPPPPTQVPKLKRMVVISDDDEDDDAPPRPARGKARPRPTHDVDVDALPSRREKSLRAMMDIDDDHVERVSRRPAPPPPSSDGASSPASLADLDVESEGEFKAELDGDGDVAMDDYAASLDVKRKRKPRAPKKAVPVGRNGRPKRRVVHSVTSVNEDGYMETVDKSDYESVASGDEDPEPAPEPKAKKPRAKKSPPGKPAKGKGKGAAGDTEDEDVEEKPARGLKAEKTKVVKEEKEEKKKGFRPGPPVKRASGSKVGQGSLKDFFGKK</sequence>
<feature type="compositionally biased region" description="Basic and acidic residues" evidence="5">
    <location>
        <begin position="366"/>
        <end position="383"/>
    </location>
</feature>
<dbReference type="InterPro" id="IPR041913">
    <property type="entry name" value="POLD3_sf"/>
</dbReference>
<feature type="compositionally biased region" description="Basic residues" evidence="5">
    <location>
        <begin position="450"/>
        <end position="459"/>
    </location>
</feature>
<organism evidence="6 7">
    <name type="scientific">Phanerochaete sordida</name>
    <dbReference type="NCBI Taxonomy" id="48140"/>
    <lineage>
        <taxon>Eukaryota</taxon>
        <taxon>Fungi</taxon>
        <taxon>Dikarya</taxon>
        <taxon>Basidiomycota</taxon>
        <taxon>Agaricomycotina</taxon>
        <taxon>Agaricomycetes</taxon>
        <taxon>Polyporales</taxon>
        <taxon>Phanerochaetaceae</taxon>
        <taxon>Phanerochaete</taxon>
    </lineage>
</organism>
<feature type="compositionally biased region" description="Basic and acidic residues" evidence="5">
    <location>
        <begin position="227"/>
        <end position="249"/>
    </location>
</feature>
<dbReference type="GO" id="GO:0003887">
    <property type="term" value="F:DNA-directed DNA polymerase activity"/>
    <property type="evidence" value="ECO:0007669"/>
    <property type="project" value="TreeGrafter"/>
</dbReference>
<dbReference type="Proteomes" id="UP000703269">
    <property type="component" value="Unassembled WGS sequence"/>
</dbReference>
<comment type="caution">
    <text evidence="6">The sequence shown here is derived from an EMBL/GenBank/DDBJ whole genome shotgun (WGS) entry which is preliminary data.</text>
</comment>
<feature type="compositionally biased region" description="Basic and acidic residues" evidence="5">
    <location>
        <begin position="193"/>
        <end position="211"/>
    </location>
</feature>
<feature type="compositionally biased region" description="Low complexity" evidence="5">
    <location>
        <begin position="301"/>
        <end position="326"/>
    </location>
</feature>
<dbReference type="Pfam" id="PF09507">
    <property type="entry name" value="CDC27"/>
    <property type="match status" value="1"/>
</dbReference>
<dbReference type="AlphaFoldDB" id="A0A9P3L7D6"/>
<evidence type="ECO:0000256" key="2">
    <source>
        <dbReference type="ARBA" id="ARBA00017589"/>
    </source>
</evidence>
<feature type="compositionally biased region" description="Basic and acidic residues" evidence="5">
    <location>
        <begin position="268"/>
        <end position="278"/>
    </location>
</feature>
<dbReference type="EMBL" id="BPQB01000001">
    <property type="protein sequence ID" value="GJE84384.1"/>
    <property type="molecule type" value="Genomic_DNA"/>
</dbReference>
<feature type="region of interest" description="Disordered" evidence="5">
    <location>
        <begin position="166"/>
        <end position="596"/>
    </location>
</feature>
<feature type="compositionally biased region" description="Basic and acidic residues" evidence="5">
    <location>
        <begin position="545"/>
        <end position="567"/>
    </location>
</feature>
<feature type="compositionally biased region" description="Basic residues" evidence="5">
    <location>
        <begin position="514"/>
        <end position="531"/>
    </location>
</feature>
<keyword evidence="7" id="KW-1185">Reference proteome</keyword>
<dbReference type="InterPro" id="IPR019038">
    <property type="entry name" value="POLD3"/>
</dbReference>
<feature type="compositionally biased region" description="Low complexity" evidence="5">
    <location>
        <begin position="252"/>
        <end position="266"/>
    </location>
</feature>
<dbReference type="GO" id="GO:0006297">
    <property type="term" value="P:nucleotide-excision repair, DNA gap filling"/>
    <property type="evidence" value="ECO:0007669"/>
    <property type="project" value="TreeGrafter"/>
</dbReference>
<protein>
    <recommendedName>
        <fullName evidence="2">DNA polymerase delta subunit 3</fullName>
    </recommendedName>
</protein>
<evidence type="ECO:0000313" key="7">
    <source>
        <dbReference type="Proteomes" id="UP000703269"/>
    </source>
</evidence>
<name>A0A9P3L7D6_9APHY</name>
<evidence type="ECO:0000256" key="4">
    <source>
        <dbReference type="ARBA" id="ARBA00023242"/>
    </source>
</evidence>
<dbReference type="GO" id="GO:0043625">
    <property type="term" value="C:delta DNA polymerase complex"/>
    <property type="evidence" value="ECO:0007669"/>
    <property type="project" value="InterPro"/>
</dbReference>
<dbReference type="OrthoDB" id="514823at2759"/>
<feature type="compositionally biased region" description="Basic residues" evidence="5">
    <location>
        <begin position="279"/>
        <end position="288"/>
    </location>
</feature>
<proteinExistence type="predicted"/>
<keyword evidence="3" id="KW-0235">DNA replication</keyword>
<evidence type="ECO:0000256" key="5">
    <source>
        <dbReference type="SAM" id="MobiDB-lite"/>
    </source>
</evidence>